<protein>
    <submittedName>
        <fullName evidence="2">Putative UDP-glycosyltransferase 86A2</fullName>
    </submittedName>
</protein>
<proteinExistence type="inferred from homology"/>
<gene>
    <name evidence="2" type="ORF">COCNU_07G010680</name>
</gene>
<name>A0A8K0IFM5_COCNU</name>
<accession>A0A8K0IFM5</accession>
<dbReference type="GO" id="GO:0080043">
    <property type="term" value="F:quercetin 3-O-glucosyltransferase activity"/>
    <property type="evidence" value="ECO:0007669"/>
    <property type="project" value="TreeGrafter"/>
</dbReference>
<evidence type="ECO:0000256" key="1">
    <source>
        <dbReference type="ARBA" id="ARBA00009995"/>
    </source>
</evidence>
<dbReference type="OrthoDB" id="5835829at2759"/>
<evidence type="ECO:0000313" key="2">
    <source>
        <dbReference type="EMBL" id="KAG1354956.1"/>
    </source>
</evidence>
<dbReference type="SUPFAM" id="SSF53756">
    <property type="entry name" value="UDP-Glycosyltransferase/glycogen phosphorylase"/>
    <property type="match status" value="1"/>
</dbReference>
<keyword evidence="3" id="KW-1185">Reference proteome</keyword>
<organism evidence="2 3">
    <name type="scientific">Cocos nucifera</name>
    <name type="common">Coconut palm</name>
    <dbReference type="NCBI Taxonomy" id="13894"/>
    <lineage>
        <taxon>Eukaryota</taxon>
        <taxon>Viridiplantae</taxon>
        <taxon>Streptophyta</taxon>
        <taxon>Embryophyta</taxon>
        <taxon>Tracheophyta</taxon>
        <taxon>Spermatophyta</taxon>
        <taxon>Magnoliopsida</taxon>
        <taxon>Liliopsida</taxon>
        <taxon>Arecaceae</taxon>
        <taxon>Arecoideae</taxon>
        <taxon>Cocoseae</taxon>
        <taxon>Attaleinae</taxon>
        <taxon>Cocos</taxon>
    </lineage>
</organism>
<dbReference type="Proteomes" id="UP000797356">
    <property type="component" value="Chromosome 7"/>
</dbReference>
<dbReference type="PANTHER" id="PTHR11926:SF774">
    <property type="entry name" value="UDP-GLYCOSYLTRANSFERASE 85A1-RELATED"/>
    <property type="match status" value="1"/>
</dbReference>
<reference evidence="2" key="1">
    <citation type="journal article" date="2017" name="Gigascience">
        <title>The genome draft of coconut (Cocos nucifera).</title>
        <authorList>
            <person name="Xiao Y."/>
            <person name="Xu P."/>
            <person name="Fan H."/>
            <person name="Baudouin L."/>
            <person name="Xia W."/>
            <person name="Bocs S."/>
            <person name="Xu J."/>
            <person name="Li Q."/>
            <person name="Guo A."/>
            <person name="Zhou L."/>
            <person name="Li J."/>
            <person name="Wu Y."/>
            <person name="Ma Z."/>
            <person name="Armero A."/>
            <person name="Issali A.E."/>
            <person name="Liu N."/>
            <person name="Peng M."/>
            <person name="Yang Y."/>
        </authorList>
    </citation>
    <scope>NUCLEOTIDE SEQUENCE</scope>
    <source>
        <tissue evidence="2">Spear leaf of Hainan Tall coconut</tissue>
    </source>
</reference>
<comment type="similarity">
    <text evidence="1">Belongs to the UDP-glycosyltransferase family.</text>
</comment>
<dbReference type="Gene3D" id="3.40.50.2000">
    <property type="entry name" value="Glycogen Phosphorylase B"/>
    <property type="match status" value="1"/>
</dbReference>
<dbReference type="AlphaFoldDB" id="A0A8K0IFM5"/>
<evidence type="ECO:0000313" key="3">
    <source>
        <dbReference type="Proteomes" id="UP000797356"/>
    </source>
</evidence>
<comment type="caution">
    <text evidence="2">The sequence shown here is derived from an EMBL/GenBank/DDBJ whole genome shotgun (WGS) entry which is preliminary data.</text>
</comment>
<dbReference type="EMBL" id="CM017878">
    <property type="protein sequence ID" value="KAG1354956.1"/>
    <property type="molecule type" value="Genomic_DNA"/>
</dbReference>
<dbReference type="PANTHER" id="PTHR11926">
    <property type="entry name" value="GLUCOSYL/GLUCURONOSYL TRANSFERASES"/>
    <property type="match status" value="1"/>
</dbReference>
<sequence>MQKLSQAATPPITCLIADTFFAWPSTLSKKFGVPYVSYWTETAVVFTLCYRMDLIRNGHFASPENGKDTITYIPGVPAIEPSDLMSYHQETDTSSPCNNHLSTATGSNNSMSLIGPLITAGFSGSTVATNWLAVSDCSQWLDSNHQAPPCTFPLGALIAKSAREIWRG</sequence>
<dbReference type="GO" id="GO:0080044">
    <property type="term" value="F:quercetin 7-O-glucosyltransferase activity"/>
    <property type="evidence" value="ECO:0007669"/>
    <property type="project" value="TreeGrafter"/>
</dbReference>
<reference evidence="2" key="2">
    <citation type="submission" date="2019-07" db="EMBL/GenBank/DDBJ databases">
        <authorList>
            <person name="Yang Y."/>
            <person name="Bocs S."/>
            <person name="Baudouin L."/>
        </authorList>
    </citation>
    <scope>NUCLEOTIDE SEQUENCE</scope>
    <source>
        <tissue evidence="2">Spear leaf of Hainan Tall coconut</tissue>
    </source>
</reference>